<proteinExistence type="predicted"/>
<dbReference type="Proteomes" id="UP000616769">
    <property type="component" value="Unassembled WGS sequence"/>
</dbReference>
<sequence length="650" mass="73507">MLHNGFIIRSESIRFLILNIFLIDLLVCRSYQQLFRPGQEPQNVINSLLTPILPRSECSAAVDNRMGLCMPRSAFPVDMLLALVDLFYHQGTCRAVVTSNETYFVSPSYPDLLTGKVDPPVCIFTLQRNPLIVKFPVCQIRIDFDEFSLAPHYNGICGNGITDSFIVSGASNFNQSGLPITGLCGEMTGQHIYLDVDPEKTDEPLLLIVNTANQQEYNRKWSIRIRQIPCKSKYRVINLTYFITFPEAPPGCLQYFTSMNGNIESFNYRTTNLPVVTSTTPGPLMPTQTRIANNYLNNLNYGICIARQPKICAIRYSAIEFDFGGSFPDSSTSSNQCVSTTMLASDGDFLLIPLGTDLLRTNFADRYCGQRLSSAPTESRINADFCIIYPNLFPHNSLVAFITPYVIYVHTDNKAIADSNTIEHQKGFLLKYKQIPVSIFLRDGTQNSDGIFLMAYDHVSIECECQIPGFIRYFQGSSNEIIRTDRFNVGCEYVINDRRTSLGLNIFCKENQQSIEKNCFDNETNNETNQKEIEFLAKLICKTSNSSTSAPLATPPNHELKFDFLQNNFQVNNNEIEEKQCNEANRNEKLIQISSTRDEQLVKIIEELNEITMLEKSYSDRQQQATKTTSTASDQEIANDEIDLLELMDS</sequence>
<protein>
    <recommendedName>
        <fullName evidence="1">CUB domain-containing protein</fullName>
    </recommendedName>
</protein>
<dbReference type="AlphaFoldDB" id="A0A132A6V9"/>
<dbReference type="VEuPathDB" id="VectorBase:SSCA004280"/>
<name>A0A132A6V9_SARSC</name>
<organism evidence="2 3">
    <name type="scientific">Sarcoptes scabiei</name>
    <name type="common">Itch mite</name>
    <name type="synonym">Acarus scabiei</name>
    <dbReference type="NCBI Taxonomy" id="52283"/>
    <lineage>
        <taxon>Eukaryota</taxon>
        <taxon>Metazoa</taxon>
        <taxon>Ecdysozoa</taxon>
        <taxon>Arthropoda</taxon>
        <taxon>Chelicerata</taxon>
        <taxon>Arachnida</taxon>
        <taxon>Acari</taxon>
        <taxon>Acariformes</taxon>
        <taxon>Sarcoptiformes</taxon>
        <taxon>Astigmata</taxon>
        <taxon>Psoroptidia</taxon>
        <taxon>Sarcoptoidea</taxon>
        <taxon>Sarcoptidae</taxon>
        <taxon>Sarcoptinae</taxon>
        <taxon>Sarcoptes</taxon>
    </lineage>
</organism>
<dbReference type="PANTHER" id="PTHR33236">
    <property type="entry name" value="INTRAFLAGELLAR TRANSPORT PROTEIN 122 FAMILY PROTEIN-RELATED"/>
    <property type="match status" value="1"/>
</dbReference>
<comment type="caution">
    <text evidence="2">The sequence shown here is derived from an EMBL/GenBank/DDBJ whole genome shotgun (WGS) entry which is preliminary data.</text>
</comment>
<dbReference type="OrthoDB" id="6337346at2759"/>
<feature type="domain" description="CUB" evidence="1">
    <location>
        <begin position="249"/>
        <end position="434"/>
    </location>
</feature>
<dbReference type="EMBL" id="JXLN01011033">
    <property type="protein sequence ID" value="KPM06684.1"/>
    <property type="molecule type" value="Genomic_DNA"/>
</dbReference>
<dbReference type="Pfam" id="PF26080">
    <property type="entry name" value="CUB_animal"/>
    <property type="match status" value="1"/>
</dbReference>
<evidence type="ECO:0000313" key="2">
    <source>
        <dbReference type="EMBL" id="KPM06684.1"/>
    </source>
</evidence>
<dbReference type="InterPro" id="IPR058698">
    <property type="entry name" value="CUB_metazoa"/>
</dbReference>
<evidence type="ECO:0000313" key="3">
    <source>
        <dbReference type="Proteomes" id="UP000616769"/>
    </source>
</evidence>
<dbReference type="PANTHER" id="PTHR33236:SF5">
    <property type="entry name" value="CUB DOMAIN-CONTAINING PROTEIN"/>
    <property type="match status" value="1"/>
</dbReference>
<reference evidence="2 3" key="1">
    <citation type="journal article" date="2015" name="Parasit. Vectors">
        <title>Draft genome of the scabies mite.</title>
        <authorList>
            <person name="Rider S.D.Jr."/>
            <person name="Morgan M.S."/>
            <person name="Arlian L.G."/>
        </authorList>
    </citation>
    <scope>NUCLEOTIDE SEQUENCE [LARGE SCALE GENOMIC DNA]</scope>
    <source>
        <strain evidence="2">Arlian Lab</strain>
    </source>
</reference>
<gene>
    <name evidence="2" type="ORF">QR98_0051620</name>
</gene>
<accession>A0A132A6V9</accession>
<evidence type="ECO:0000259" key="1">
    <source>
        <dbReference type="Pfam" id="PF26080"/>
    </source>
</evidence>